<name>A0A2T2NKE5_CORCC</name>
<evidence type="ECO:0000313" key="2">
    <source>
        <dbReference type="EMBL" id="PSN65726.1"/>
    </source>
</evidence>
<dbReference type="PANTHER" id="PTHR35394">
    <property type="entry name" value="DUF3176 DOMAIN-CONTAINING PROTEIN"/>
    <property type="match status" value="1"/>
</dbReference>
<dbReference type="EMBL" id="KZ678136">
    <property type="protein sequence ID" value="PSN65726.1"/>
    <property type="molecule type" value="Genomic_DNA"/>
</dbReference>
<feature type="transmembrane region" description="Helical" evidence="1">
    <location>
        <begin position="334"/>
        <end position="357"/>
    </location>
</feature>
<protein>
    <submittedName>
        <fullName evidence="2">Uncharacterized protein</fullName>
    </submittedName>
</protein>
<dbReference type="OrthoDB" id="5376804at2759"/>
<accession>A0A2T2NKE5</accession>
<evidence type="ECO:0000313" key="3">
    <source>
        <dbReference type="Proteomes" id="UP000240883"/>
    </source>
</evidence>
<reference evidence="2 3" key="1">
    <citation type="journal article" date="2018" name="Front. Microbiol.">
        <title>Genome-Wide Analysis of Corynespora cassiicola Leaf Fall Disease Putative Effectors.</title>
        <authorList>
            <person name="Lopez D."/>
            <person name="Ribeiro S."/>
            <person name="Label P."/>
            <person name="Fumanal B."/>
            <person name="Venisse J.S."/>
            <person name="Kohler A."/>
            <person name="de Oliveira R.R."/>
            <person name="Labutti K."/>
            <person name="Lipzen A."/>
            <person name="Lail K."/>
            <person name="Bauer D."/>
            <person name="Ohm R.A."/>
            <person name="Barry K.W."/>
            <person name="Spatafora J."/>
            <person name="Grigoriev I.V."/>
            <person name="Martin F.M."/>
            <person name="Pujade-Renaud V."/>
        </authorList>
    </citation>
    <scope>NUCLEOTIDE SEQUENCE [LARGE SCALE GENOMIC DNA]</scope>
    <source>
        <strain evidence="2 3">Philippines</strain>
    </source>
</reference>
<keyword evidence="1" id="KW-1133">Transmembrane helix</keyword>
<keyword evidence="3" id="KW-1185">Reference proteome</keyword>
<proteinExistence type="predicted"/>
<dbReference type="Proteomes" id="UP000240883">
    <property type="component" value="Unassembled WGS sequence"/>
</dbReference>
<dbReference type="PANTHER" id="PTHR35394:SF5">
    <property type="entry name" value="DUF3176 DOMAIN-CONTAINING PROTEIN"/>
    <property type="match status" value="1"/>
</dbReference>
<keyword evidence="1" id="KW-0472">Membrane</keyword>
<organism evidence="2 3">
    <name type="scientific">Corynespora cassiicola Philippines</name>
    <dbReference type="NCBI Taxonomy" id="1448308"/>
    <lineage>
        <taxon>Eukaryota</taxon>
        <taxon>Fungi</taxon>
        <taxon>Dikarya</taxon>
        <taxon>Ascomycota</taxon>
        <taxon>Pezizomycotina</taxon>
        <taxon>Dothideomycetes</taxon>
        <taxon>Pleosporomycetidae</taxon>
        <taxon>Pleosporales</taxon>
        <taxon>Corynesporascaceae</taxon>
        <taxon>Corynespora</taxon>
    </lineage>
</organism>
<dbReference type="STRING" id="1448308.A0A2T2NKE5"/>
<keyword evidence="1" id="KW-0812">Transmembrane</keyword>
<dbReference type="AlphaFoldDB" id="A0A2T2NKE5"/>
<sequence length="464" mass="52382">MSSAGGEPLDSDSAALDQTSADYAMQAAVSLGISSSTDKIPKVSAHCPSASCKWPLYSTLAVCSSCSDISDKLKLKRRYVNDTMLPQVFALDISIPGVQSNELIRDHEVFELPNGLSIQKTEEREIRMVTKGSMNWTETVTAKDDPSNIWALTVLKRTIPDRDEFLATECILNYCVKNIVSSFEAGILRENSMRIEQKIIPGSVQPFDSSRPDVRPWSDLCADEKPDFAFDGGYNVSHTAARSISRHMERTFSDWESAYSQNWTKSWGTTGFYMQVYGTTHFRPDSMQEIYDSSNVTAMFEAIATSMTNNIRAKDDFHTVVHGTSSATVYQIRWNWLILPIINQVVGTFFLVFVIYYTKKYRVPLWKSSALAIMKCGSLTTALLDTAETLAEMETRAKRDRFTISRSKIKKQEKEDSASEQDDTFMGHELSRLSISLERQNLSLSNMITNELDYRWVAIDSENR</sequence>
<gene>
    <name evidence="2" type="ORF">BS50DRAFT_396650</name>
</gene>
<evidence type="ECO:0000256" key="1">
    <source>
        <dbReference type="SAM" id="Phobius"/>
    </source>
</evidence>